<dbReference type="GeneID" id="98148879"/>
<feature type="compositionally biased region" description="Basic and acidic residues" evidence="1">
    <location>
        <begin position="930"/>
        <end position="947"/>
    </location>
</feature>
<feature type="compositionally biased region" description="Low complexity" evidence="1">
    <location>
        <begin position="1151"/>
        <end position="1166"/>
    </location>
</feature>
<feature type="compositionally biased region" description="Basic residues" evidence="1">
    <location>
        <begin position="1234"/>
        <end position="1243"/>
    </location>
</feature>
<feature type="compositionally biased region" description="Polar residues" evidence="1">
    <location>
        <begin position="1120"/>
        <end position="1133"/>
    </location>
</feature>
<feature type="region of interest" description="Disordered" evidence="1">
    <location>
        <begin position="840"/>
        <end position="1243"/>
    </location>
</feature>
<proteinExistence type="predicted"/>
<feature type="compositionally biased region" description="Basic and acidic residues" evidence="1">
    <location>
        <begin position="1186"/>
        <end position="1200"/>
    </location>
</feature>
<sequence length="1243" mass="135506">MQHNKGPESELGTTVSRSRSRSRSTSISSDSQLSRIYLFAPPSVNPAPSFIASSSASQIITTDQEFNTADFVADEEDDSGALVTPDALSALNGFLDHLLFNILAAAKSTQLASIRPAVADVLKPRLAKEVVSVADEELSEYLGGPEDEQNEFRGGQTPNGEFDLIRTWKLTRLRCMVYTRLGDMEEDDEEEYIAQESLVDDEGAPRRFTNHIGNITPAAAIFLTSIIEHIGEQALVIAGETARSRLSSRLVVECDEEEELGKERGSMNRLIVEELDVEKLALNPTLGRLWRMWRKRTRTPNLSRMASRDSIRRRGTNGPILHSRKSSSSVAGDTQSQISPLVGEKSELDPASIPLPVSDNDVEEIENLDIPPDVDNGEVQTMQAVVAHKVRPHSLTVLTLHSPRTVSSRASSPATPIARIPSVTRHGRSHSLPSAPYPPEILEKGTQDDQATRRPSPTASEERRRLETMYEEREETEKVETQDEEVEEDYQTPGSTPAEAELPHPDAKRELTADTPEKDGSAESQVESITEEKSEQSTEVLTSPASGPKAPATFLLDQESEVIEGQGMAEKPTLNSVQRPKRKPSRDVTRRDECSAVSAPLASEQVVTAVSESPLEQQSEGLPSCAGPFPVRTSSAEPNASQPPTPVREIRPSLDSTQDKGSRPASNSSDSTRSSHSRTYKRPTPLVLTNASHRSHTLSTSSSVTERAAVQRISTRPTTSAAPSTHSPVLTKPRRSGSFGSHREKRPVTAGSGTSQVSSRLKGLIIRPTEPSPHLRSSSEASRVSATTGGGSHDDVTGLDELIRSEETLHYTLTPRSVREMDFPDAPKWQAQRSNIADLADFLKSTGPDDATSSKASVPRRVNTEAQPSPKFRAPDFPKHSPMHAASPHKPRAKAGQPRNARPSLESSSDFAQFIRNSGPSSPSSTIKSMPDHRVSDATELSKRPSRADSAVSKTSNRGPRLQARSAAVSKGEVTSDLIDFIREGPPTVGARRIPRTVAPFRSTMDSDDLAYDKGAPSITSTQGESVTTKSQISNTSRTGLLDSVNGTSITAGPPKLPSTSTRFTDEDPRPRRTQRRAPDPYAIDWDDDDFEVLLEEPKPKREEESLIDFLRNVPPPSSEPETQPLSNPSSKASPGAFGSASAMKARLLRSTSSEKTPSSKSSKTSLRPQSEQHSMGPSNYPTRVNPERRGLSPVHERQTETSALADFLRNTGPPEPPQSRAPQSKDSSFSRRLFTRRKKVEV</sequence>
<dbReference type="RefSeq" id="XP_070881818.1">
    <property type="nucleotide sequence ID" value="XM_071033807.1"/>
</dbReference>
<comment type="caution">
    <text evidence="2">The sequence shown here is derived from an EMBL/GenBank/DDBJ whole genome shotgun (WGS) entry which is preliminary data.</text>
</comment>
<feature type="compositionally biased region" description="Polar residues" evidence="1">
    <location>
        <begin position="326"/>
        <end position="339"/>
    </location>
</feature>
<name>A0ABR4LE78_9EURO</name>
<feature type="compositionally biased region" description="Basic and acidic residues" evidence="1">
    <location>
        <begin position="460"/>
        <end position="481"/>
    </location>
</feature>
<feature type="compositionally biased region" description="Basic and acidic residues" evidence="1">
    <location>
        <begin position="648"/>
        <end position="662"/>
    </location>
</feature>
<feature type="compositionally biased region" description="Polar residues" evidence="1">
    <location>
        <begin position="402"/>
        <end position="414"/>
    </location>
</feature>
<feature type="compositionally biased region" description="Basic and acidic residues" evidence="1">
    <location>
        <begin position="585"/>
        <end position="594"/>
    </location>
</feature>
<feature type="region of interest" description="Disordered" evidence="1">
    <location>
        <begin position="301"/>
        <end position="357"/>
    </location>
</feature>
<protein>
    <submittedName>
        <fullName evidence="2">Uncharacterized protein</fullName>
    </submittedName>
</protein>
<gene>
    <name evidence="2" type="ORF">BJX67DRAFT_385196</name>
</gene>
<feature type="compositionally biased region" description="Low complexity" evidence="1">
    <location>
        <begin position="714"/>
        <end position="728"/>
    </location>
</feature>
<feature type="compositionally biased region" description="Polar residues" evidence="1">
    <location>
        <begin position="1018"/>
        <end position="1051"/>
    </location>
</feature>
<accession>A0ABR4LE78</accession>
<feature type="compositionally biased region" description="Polar residues" evidence="1">
    <location>
        <begin position="1167"/>
        <end position="1183"/>
    </location>
</feature>
<feature type="compositionally biased region" description="Basic and acidic residues" evidence="1">
    <location>
        <begin position="1096"/>
        <end position="1105"/>
    </location>
</feature>
<keyword evidence="3" id="KW-1185">Reference proteome</keyword>
<dbReference type="EMBL" id="JBFXLQ010000060">
    <property type="protein sequence ID" value="KAL2862839.1"/>
    <property type="molecule type" value="Genomic_DNA"/>
</dbReference>
<feature type="compositionally biased region" description="Low complexity" evidence="1">
    <location>
        <begin position="663"/>
        <end position="674"/>
    </location>
</feature>
<feature type="region of interest" description="Disordered" evidence="1">
    <location>
        <begin position="402"/>
        <end position="801"/>
    </location>
</feature>
<evidence type="ECO:0000313" key="3">
    <source>
        <dbReference type="Proteomes" id="UP001610432"/>
    </source>
</evidence>
<feature type="compositionally biased region" description="Basic and acidic residues" evidence="1">
    <location>
        <begin position="441"/>
        <end position="452"/>
    </location>
</feature>
<organism evidence="2 3">
    <name type="scientific">Aspergillus lucknowensis</name>
    <dbReference type="NCBI Taxonomy" id="176173"/>
    <lineage>
        <taxon>Eukaryota</taxon>
        <taxon>Fungi</taxon>
        <taxon>Dikarya</taxon>
        <taxon>Ascomycota</taxon>
        <taxon>Pezizomycotina</taxon>
        <taxon>Eurotiomycetes</taxon>
        <taxon>Eurotiomycetidae</taxon>
        <taxon>Eurotiales</taxon>
        <taxon>Aspergillaceae</taxon>
        <taxon>Aspergillus</taxon>
        <taxon>Aspergillus subgen. Nidulantes</taxon>
    </lineage>
</organism>
<dbReference type="Proteomes" id="UP001610432">
    <property type="component" value="Unassembled WGS sequence"/>
</dbReference>
<evidence type="ECO:0000256" key="1">
    <source>
        <dbReference type="SAM" id="MobiDB-lite"/>
    </source>
</evidence>
<evidence type="ECO:0000313" key="2">
    <source>
        <dbReference type="EMBL" id="KAL2862839.1"/>
    </source>
</evidence>
<feature type="compositionally biased region" description="Low complexity" evidence="1">
    <location>
        <begin position="918"/>
        <end position="929"/>
    </location>
</feature>
<feature type="compositionally biased region" description="Polar residues" evidence="1">
    <location>
        <begin position="775"/>
        <end position="787"/>
    </location>
</feature>
<feature type="compositionally biased region" description="Basic and acidic residues" evidence="1">
    <location>
        <begin position="792"/>
        <end position="801"/>
    </location>
</feature>
<feature type="compositionally biased region" description="Acidic residues" evidence="1">
    <location>
        <begin position="1085"/>
        <end position="1095"/>
    </location>
</feature>
<feature type="compositionally biased region" description="Basic and acidic residues" evidence="1">
    <location>
        <begin position="501"/>
        <end position="521"/>
    </location>
</feature>
<feature type="compositionally biased region" description="Polar residues" evidence="1">
    <location>
        <begin position="605"/>
        <end position="621"/>
    </location>
</feature>
<feature type="region of interest" description="Disordered" evidence="1">
    <location>
        <begin position="1"/>
        <end position="28"/>
    </location>
</feature>
<reference evidence="2 3" key="1">
    <citation type="submission" date="2024-07" db="EMBL/GenBank/DDBJ databases">
        <title>Section-level genome sequencing and comparative genomics of Aspergillus sections Usti and Cavernicolus.</title>
        <authorList>
            <consortium name="Lawrence Berkeley National Laboratory"/>
            <person name="Nybo J.L."/>
            <person name="Vesth T.C."/>
            <person name="Theobald S."/>
            <person name="Frisvad J.C."/>
            <person name="Larsen T.O."/>
            <person name="Kjaerboelling I."/>
            <person name="Rothschild-Mancinelli K."/>
            <person name="Lyhne E.K."/>
            <person name="Kogle M.E."/>
            <person name="Barry K."/>
            <person name="Clum A."/>
            <person name="Na H."/>
            <person name="Ledsgaard L."/>
            <person name="Lin J."/>
            <person name="Lipzen A."/>
            <person name="Kuo A."/>
            <person name="Riley R."/>
            <person name="Mondo S."/>
            <person name="Labutti K."/>
            <person name="Haridas S."/>
            <person name="Pangalinan J."/>
            <person name="Salamov A.A."/>
            <person name="Simmons B.A."/>
            <person name="Magnuson J.K."/>
            <person name="Chen J."/>
            <person name="Drula E."/>
            <person name="Henrissat B."/>
            <person name="Wiebenga A."/>
            <person name="Lubbers R.J."/>
            <person name="Gomes A.C."/>
            <person name="Macurrencykelacurrency M.R."/>
            <person name="Stajich J."/>
            <person name="Grigoriev I.V."/>
            <person name="Mortensen U.H."/>
            <person name="De Vries R.P."/>
            <person name="Baker S.E."/>
            <person name="Andersen M.R."/>
        </authorList>
    </citation>
    <scope>NUCLEOTIDE SEQUENCE [LARGE SCALE GENOMIC DNA]</scope>
    <source>
        <strain evidence="2 3">CBS 449.75</strain>
    </source>
</reference>